<dbReference type="KEGG" id="lko:ABN16_07545"/>
<name>A0AAC8UUS4_9LACO</name>
<feature type="transmembrane region" description="Helical" evidence="2">
    <location>
        <begin position="35"/>
        <end position="54"/>
    </location>
</feature>
<evidence type="ECO:0000313" key="4">
    <source>
        <dbReference type="Proteomes" id="UP000036000"/>
    </source>
</evidence>
<gene>
    <name evidence="3" type="ORF">ABN16_07545</name>
</gene>
<evidence type="ECO:0000256" key="1">
    <source>
        <dbReference type="SAM" id="MobiDB-lite"/>
    </source>
</evidence>
<protein>
    <submittedName>
        <fullName evidence="3">Uncharacterized protein</fullName>
    </submittedName>
</protein>
<reference evidence="3 4" key="1">
    <citation type="submission" date="2015-07" db="EMBL/GenBank/DDBJ databases">
        <title>Lactobacillus korensis/26-25/ whole genome sequencing.</title>
        <authorList>
            <person name="Kim M.K."/>
            <person name="Im W.-T."/>
            <person name="Srinivasan S."/>
            <person name="Lee J.-J."/>
        </authorList>
    </citation>
    <scope>NUCLEOTIDE SEQUENCE [LARGE SCALE GENOMIC DNA]</scope>
    <source>
        <strain evidence="3 4">26-25</strain>
    </source>
</reference>
<accession>A0AAC8UUS4</accession>
<feature type="transmembrane region" description="Helical" evidence="2">
    <location>
        <begin position="60"/>
        <end position="78"/>
    </location>
</feature>
<feature type="transmembrane region" description="Helical" evidence="2">
    <location>
        <begin position="6"/>
        <end position="23"/>
    </location>
</feature>
<feature type="region of interest" description="Disordered" evidence="1">
    <location>
        <begin position="85"/>
        <end position="107"/>
    </location>
</feature>
<dbReference type="Proteomes" id="UP000036000">
    <property type="component" value="Chromosome"/>
</dbReference>
<dbReference type="AlphaFoldDB" id="A0AAC8UUS4"/>
<feature type="compositionally biased region" description="Polar residues" evidence="1">
    <location>
        <begin position="88"/>
        <end position="107"/>
    </location>
</feature>
<dbReference type="RefSeq" id="WP_048734519.1">
    <property type="nucleotide sequence ID" value="NZ_CP012033.1"/>
</dbReference>
<dbReference type="EMBL" id="CP012033">
    <property type="protein sequence ID" value="AKP64865.1"/>
    <property type="molecule type" value="Genomic_DNA"/>
</dbReference>
<evidence type="ECO:0000313" key="3">
    <source>
        <dbReference type="EMBL" id="AKP64865.1"/>
    </source>
</evidence>
<sequence length="107" mass="11682">MLANYIATSCLVAAVILVIYTQYALGVTHRSVRTALTFPIGYAILVPTLTFALVGITADSALFAGSQLIVAYWLYWVYEFGVKHPQQGDKSATKATAHTLSLRTEKK</sequence>
<evidence type="ECO:0000256" key="2">
    <source>
        <dbReference type="SAM" id="Phobius"/>
    </source>
</evidence>
<proteinExistence type="predicted"/>
<keyword evidence="4" id="KW-1185">Reference proteome</keyword>
<keyword evidence="2" id="KW-1133">Transmembrane helix</keyword>
<keyword evidence="2" id="KW-0812">Transmembrane</keyword>
<organism evidence="3 4">
    <name type="scientific">Levilactobacillus koreensis</name>
    <dbReference type="NCBI Taxonomy" id="637971"/>
    <lineage>
        <taxon>Bacteria</taxon>
        <taxon>Bacillati</taxon>
        <taxon>Bacillota</taxon>
        <taxon>Bacilli</taxon>
        <taxon>Lactobacillales</taxon>
        <taxon>Lactobacillaceae</taxon>
        <taxon>Levilactobacillus</taxon>
    </lineage>
</organism>
<keyword evidence="2" id="KW-0472">Membrane</keyword>